<sequence>MSLYKFFAPVSMIFLSGCAGTNFAELNQKISDFGLSITQGSASVDSEMPRLAPKIGEKRNDRQHEITTLVDVDTAAARVRHFYNFLSKDELDSLKNSGNTQDKWTLSSIKASGYTWESTPGSYYNMGKNWNDNDHLNIKLEKNGKGTLMFITYSSANSEHLTDSYLKRLFKQINDVAVGKVR</sequence>
<protein>
    <recommendedName>
        <fullName evidence="3">Lipoprotein</fullName>
    </recommendedName>
</protein>
<accession>A0A0B6XFI0</accession>
<evidence type="ECO:0000313" key="1">
    <source>
        <dbReference type="EMBL" id="CDM91124.1"/>
    </source>
</evidence>
<dbReference type="RefSeq" id="WP_046337392.1">
    <property type="nucleotide sequence ID" value="NZ_CAWMEF010000001.1"/>
</dbReference>
<dbReference type="AlphaFoldDB" id="A0A0B6XFI0"/>
<organism evidence="1 2">
    <name type="scientific">Xenorhabdus bovienii</name>
    <name type="common">Xenorhabdus nematophila subsp. bovienii</name>
    <dbReference type="NCBI Taxonomy" id="40576"/>
    <lineage>
        <taxon>Bacteria</taxon>
        <taxon>Pseudomonadati</taxon>
        <taxon>Pseudomonadota</taxon>
        <taxon>Gammaproteobacteria</taxon>
        <taxon>Enterobacterales</taxon>
        <taxon>Morganellaceae</taxon>
        <taxon>Xenorhabdus</taxon>
    </lineage>
</organism>
<reference evidence="1 2" key="1">
    <citation type="submission" date="2014-02" db="EMBL/GenBank/DDBJ databases">
        <authorList>
            <person name="Genoscope - CEA"/>
        </authorList>
    </citation>
    <scope>NUCLEOTIDE SEQUENCE [LARGE SCALE GENOMIC DNA]</scope>
    <source>
        <strain evidence="1 2">CS03</strain>
    </source>
</reference>
<name>A0A0B6XFI0_XENBV</name>
<evidence type="ECO:0000313" key="2">
    <source>
        <dbReference type="Proteomes" id="UP000032930"/>
    </source>
</evidence>
<dbReference type="PROSITE" id="PS51257">
    <property type="entry name" value="PROKAR_LIPOPROTEIN"/>
    <property type="match status" value="1"/>
</dbReference>
<dbReference type="KEGG" id="xbv:XBW1_3768"/>
<dbReference type="EMBL" id="FO818637">
    <property type="protein sequence ID" value="CDM91124.1"/>
    <property type="molecule type" value="Genomic_DNA"/>
</dbReference>
<dbReference type="Proteomes" id="UP000032930">
    <property type="component" value="Chromosome"/>
</dbReference>
<evidence type="ECO:0008006" key="3">
    <source>
        <dbReference type="Google" id="ProtNLM"/>
    </source>
</evidence>
<gene>
    <name evidence="1" type="ORF">XBW1_3768</name>
</gene>
<proteinExistence type="predicted"/>